<dbReference type="Gene3D" id="1.25.10.10">
    <property type="entry name" value="Leucine-rich Repeat Variant"/>
    <property type="match status" value="1"/>
</dbReference>
<dbReference type="InterPro" id="IPR016024">
    <property type="entry name" value="ARM-type_fold"/>
</dbReference>
<reference evidence="1 2" key="1">
    <citation type="submission" date="2007-01" db="EMBL/GenBank/DDBJ databases">
        <authorList>
            <person name="Haygood M."/>
            <person name="Podell S."/>
            <person name="Anderson C."/>
            <person name="Hopkinson B."/>
            <person name="Roe K."/>
            <person name="Barbeau K."/>
            <person name="Gaasterland T."/>
            <person name="Ferriera S."/>
            <person name="Johnson J."/>
            <person name="Kravitz S."/>
            <person name="Beeson K."/>
            <person name="Sutton G."/>
            <person name="Rogers Y.-H."/>
            <person name="Friedman R."/>
            <person name="Frazier M."/>
            <person name="Venter J.C."/>
        </authorList>
    </citation>
    <scope>NUCLEOTIDE SEQUENCE [LARGE SCALE GENOMIC DNA]</scope>
    <source>
        <strain evidence="1 2">ATCC 23134</strain>
    </source>
</reference>
<sequence>MHAITRLLVHAGLIEMNEKKLKRWAKKRKISSIIYALKHAHYTHRTYAATLLGKFEQPKVIQALVDAIDDTMSYVSLEAIAALEKMDVSATQQAYIAEKKRYWEAVLPQVTAMRANIQGGIAGFYKSNIPSPDSFINNDNSGCYGV</sequence>
<name>A1ZDE4_MICM2</name>
<evidence type="ECO:0000313" key="1">
    <source>
        <dbReference type="EMBL" id="EAY31683.1"/>
    </source>
</evidence>
<dbReference type="Proteomes" id="UP000004095">
    <property type="component" value="Unassembled WGS sequence"/>
</dbReference>
<proteinExistence type="predicted"/>
<dbReference type="EMBL" id="AAWS01000002">
    <property type="protein sequence ID" value="EAY31683.1"/>
    <property type="molecule type" value="Genomic_DNA"/>
</dbReference>
<dbReference type="SUPFAM" id="SSF48371">
    <property type="entry name" value="ARM repeat"/>
    <property type="match status" value="1"/>
</dbReference>
<gene>
    <name evidence="1" type="ORF">M23134_05189</name>
</gene>
<dbReference type="RefSeq" id="WP_002693497.1">
    <property type="nucleotide sequence ID" value="NZ_AAWS01000002.1"/>
</dbReference>
<protein>
    <recommendedName>
        <fullName evidence="3">HEAT repeat domain-containing protein</fullName>
    </recommendedName>
</protein>
<organism evidence="1 2">
    <name type="scientific">Microscilla marina ATCC 23134</name>
    <dbReference type="NCBI Taxonomy" id="313606"/>
    <lineage>
        <taxon>Bacteria</taxon>
        <taxon>Pseudomonadati</taxon>
        <taxon>Bacteroidota</taxon>
        <taxon>Cytophagia</taxon>
        <taxon>Cytophagales</taxon>
        <taxon>Microscillaceae</taxon>
        <taxon>Microscilla</taxon>
    </lineage>
</organism>
<evidence type="ECO:0008006" key="3">
    <source>
        <dbReference type="Google" id="ProtNLM"/>
    </source>
</evidence>
<evidence type="ECO:0000313" key="2">
    <source>
        <dbReference type="Proteomes" id="UP000004095"/>
    </source>
</evidence>
<dbReference type="Pfam" id="PF13646">
    <property type="entry name" value="HEAT_2"/>
    <property type="match status" value="1"/>
</dbReference>
<dbReference type="InterPro" id="IPR011989">
    <property type="entry name" value="ARM-like"/>
</dbReference>
<dbReference type="AlphaFoldDB" id="A1ZDE4"/>
<comment type="caution">
    <text evidence="1">The sequence shown here is derived from an EMBL/GenBank/DDBJ whole genome shotgun (WGS) entry which is preliminary data.</text>
</comment>
<keyword evidence="2" id="KW-1185">Reference proteome</keyword>
<accession>A1ZDE4</accession>